<dbReference type="InterPro" id="IPR016181">
    <property type="entry name" value="Acyl_CoA_acyltransferase"/>
</dbReference>
<organism evidence="2 3">
    <name type="scientific">Pontivivens ytuae</name>
    <dbReference type="NCBI Taxonomy" id="2789856"/>
    <lineage>
        <taxon>Bacteria</taxon>
        <taxon>Pseudomonadati</taxon>
        <taxon>Pseudomonadota</taxon>
        <taxon>Alphaproteobacteria</taxon>
        <taxon>Rhodobacterales</taxon>
        <taxon>Paracoccaceae</taxon>
        <taxon>Pontivivens</taxon>
    </lineage>
</organism>
<dbReference type="RefSeq" id="WP_196102106.1">
    <property type="nucleotide sequence ID" value="NZ_CP064942.1"/>
</dbReference>
<dbReference type="EMBL" id="CP064942">
    <property type="protein sequence ID" value="QPH52895.1"/>
    <property type="molecule type" value="Genomic_DNA"/>
</dbReference>
<dbReference type="AlphaFoldDB" id="A0A7S9QBM4"/>
<proteinExistence type="predicted"/>
<reference evidence="2 3" key="1">
    <citation type="submission" date="2020-11" db="EMBL/GenBank/DDBJ databases">
        <title>Description of Pontivivens ytuae sp. nov. isolated from deep sea sediment of Mariana Trench.</title>
        <authorList>
            <person name="Wang Z."/>
            <person name="Sun Q.-L."/>
            <person name="Xu X.-D."/>
            <person name="Tang Y.-Z."/>
            <person name="Zhang J."/>
        </authorList>
    </citation>
    <scope>NUCLEOTIDE SEQUENCE [LARGE SCALE GENOMIC DNA]</scope>
    <source>
        <strain evidence="2 3">MT2928</strain>
    </source>
</reference>
<keyword evidence="2" id="KW-0808">Transferase</keyword>
<dbReference type="Pfam" id="PF13302">
    <property type="entry name" value="Acetyltransf_3"/>
    <property type="match status" value="1"/>
</dbReference>
<feature type="domain" description="N-acetyltransferase" evidence="1">
    <location>
        <begin position="32"/>
        <end position="190"/>
    </location>
</feature>
<keyword evidence="3" id="KW-1185">Reference proteome</keyword>
<dbReference type="PANTHER" id="PTHR43792:SF1">
    <property type="entry name" value="N-ACETYLTRANSFERASE DOMAIN-CONTAINING PROTEIN"/>
    <property type="match status" value="1"/>
</dbReference>
<dbReference type="InterPro" id="IPR051531">
    <property type="entry name" value="N-acetyltransferase"/>
</dbReference>
<accession>A0A7S9QBM4</accession>
<protein>
    <submittedName>
        <fullName evidence="2">GNAT family N-acetyltransferase</fullName>
    </submittedName>
</protein>
<dbReference type="KEGG" id="poz:I0K15_13900"/>
<name>A0A7S9QBM4_9RHOB</name>
<gene>
    <name evidence="2" type="ORF">I0K15_13900</name>
</gene>
<dbReference type="PANTHER" id="PTHR43792">
    <property type="entry name" value="GNAT FAMILY, PUTATIVE (AFU_ORTHOLOGUE AFUA_3G00765)-RELATED-RELATED"/>
    <property type="match status" value="1"/>
</dbReference>
<evidence type="ECO:0000313" key="3">
    <source>
        <dbReference type="Proteomes" id="UP000594800"/>
    </source>
</evidence>
<sequence>MNRPCLTAPTGATAAQRDRIAATLPRIETARLVLRAPELADYAAYARIASGPDAAFIGGPMSAEEAWLDFCQMSAGWLLRGSGLWTVADRESGATLGFVTLGMEWEDEEPELGFLLLPEAQGRGIAAEAAMAARTYAFDTLGWSTVVSYIDPGNTRSAALANRLGARRDPVAEAAVPGTHVYRHVPEVRP</sequence>
<evidence type="ECO:0000259" key="1">
    <source>
        <dbReference type="PROSITE" id="PS51186"/>
    </source>
</evidence>
<dbReference type="InterPro" id="IPR000182">
    <property type="entry name" value="GNAT_dom"/>
</dbReference>
<dbReference type="GO" id="GO:0016747">
    <property type="term" value="F:acyltransferase activity, transferring groups other than amino-acyl groups"/>
    <property type="evidence" value="ECO:0007669"/>
    <property type="project" value="InterPro"/>
</dbReference>
<dbReference type="PROSITE" id="PS51186">
    <property type="entry name" value="GNAT"/>
    <property type="match status" value="1"/>
</dbReference>
<evidence type="ECO:0000313" key="2">
    <source>
        <dbReference type="EMBL" id="QPH52895.1"/>
    </source>
</evidence>
<dbReference type="SUPFAM" id="SSF55729">
    <property type="entry name" value="Acyl-CoA N-acyltransferases (Nat)"/>
    <property type="match status" value="1"/>
</dbReference>
<dbReference type="Gene3D" id="3.40.630.30">
    <property type="match status" value="1"/>
</dbReference>
<dbReference type="Proteomes" id="UP000594800">
    <property type="component" value="Chromosome"/>
</dbReference>